<sequence>MNLYLIVLVIFLFSSIHFIEFLSFYSRIAGIRTDNRLISYSLQQTAFVGTRFFFIFLMPVLGFIIDSRIDKNTYLIMVIFSLVFATVSYLIAYILREKIIFFFISVIEEYSQNTGYLKSILKSIYKTLYIGDIPKYKVKGIINKKMVFFSALIFCSYSIAVFLSFYFALVFYEFRSTISQLSGVVNAFATLVLTLYIEPRISRSIDKKLLNAEFDVYSLLLGRFLGVAIISPVIVVLVGLI</sequence>
<dbReference type="Proteomes" id="UP000185753">
    <property type="component" value="Unassembled WGS sequence"/>
</dbReference>
<keyword evidence="1" id="KW-0472">Membrane</keyword>
<dbReference type="OrthoDB" id="7069190at2"/>
<gene>
    <name evidence="2" type="ORF">A9J31_06895</name>
</gene>
<reference evidence="3" key="1">
    <citation type="submission" date="2016-06" db="EMBL/GenBank/DDBJ databases">
        <authorList>
            <person name="Radolfova-Krizova L."/>
            <person name="Nemec A."/>
        </authorList>
    </citation>
    <scope>NUCLEOTIDE SEQUENCE [LARGE SCALE GENOMIC DNA]</scope>
    <source>
        <strain evidence="3">ANC 4275</strain>
    </source>
</reference>
<dbReference type="RefSeq" id="WP_067765627.1">
    <property type="nucleotide sequence ID" value="NZ_LZDS01000026.1"/>
</dbReference>
<evidence type="ECO:0000256" key="1">
    <source>
        <dbReference type="SAM" id="Phobius"/>
    </source>
</evidence>
<keyword evidence="1" id="KW-1133">Transmembrane helix</keyword>
<organism evidence="2 3">
    <name type="scientific">Acinetobacter gandensis</name>
    <dbReference type="NCBI Taxonomy" id="1443941"/>
    <lineage>
        <taxon>Bacteria</taxon>
        <taxon>Pseudomonadati</taxon>
        <taxon>Pseudomonadota</taxon>
        <taxon>Gammaproteobacteria</taxon>
        <taxon>Moraxellales</taxon>
        <taxon>Moraxellaceae</taxon>
        <taxon>Acinetobacter</taxon>
    </lineage>
</organism>
<evidence type="ECO:0000313" key="3">
    <source>
        <dbReference type="Proteomes" id="UP000185753"/>
    </source>
</evidence>
<dbReference type="STRING" id="1443941.A9J31_06895"/>
<evidence type="ECO:0000313" key="2">
    <source>
        <dbReference type="EMBL" id="OBX28281.1"/>
    </source>
</evidence>
<name>A0A1A7R8P9_9GAMM</name>
<feature type="transmembrane region" description="Helical" evidence="1">
    <location>
        <begin position="217"/>
        <end position="240"/>
    </location>
</feature>
<feature type="transmembrane region" description="Helical" evidence="1">
    <location>
        <begin position="73"/>
        <end position="95"/>
    </location>
</feature>
<dbReference type="InterPro" id="IPR021260">
    <property type="entry name" value="Amj"/>
</dbReference>
<comment type="caution">
    <text evidence="2">The sequence shown here is derived from an EMBL/GenBank/DDBJ whole genome shotgun (WGS) entry which is preliminary data.</text>
</comment>
<dbReference type="Pfam" id="PF10997">
    <property type="entry name" value="Amj"/>
    <property type="match status" value="1"/>
</dbReference>
<keyword evidence="3" id="KW-1185">Reference proteome</keyword>
<evidence type="ECO:0008006" key="4">
    <source>
        <dbReference type="Google" id="ProtNLM"/>
    </source>
</evidence>
<protein>
    <recommendedName>
        <fullName evidence="4">Lipid II flippase Amj</fullName>
    </recommendedName>
</protein>
<feature type="transmembrane region" description="Helical" evidence="1">
    <location>
        <begin position="147"/>
        <end position="172"/>
    </location>
</feature>
<keyword evidence="1" id="KW-0812">Transmembrane</keyword>
<accession>A0A1A7R8P9</accession>
<dbReference type="AlphaFoldDB" id="A0A1A7R8P9"/>
<dbReference type="EMBL" id="LZDS01000026">
    <property type="protein sequence ID" value="OBX28281.1"/>
    <property type="molecule type" value="Genomic_DNA"/>
</dbReference>
<feature type="transmembrane region" description="Helical" evidence="1">
    <location>
        <begin position="178"/>
        <end position="197"/>
    </location>
</feature>
<proteinExistence type="predicted"/>
<feature type="transmembrane region" description="Helical" evidence="1">
    <location>
        <begin position="6"/>
        <end position="25"/>
    </location>
</feature>
<feature type="transmembrane region" description="Helical" evidence="1">
    <location>
        <begin position="46"/>
        <end position="67"/>
    </location>
</feature>